<name>A0A916RVQ3_9BACT</name>
<sequence>MGHILGPITLFILFGWVAWLIFTSLRRYMMAKLQTSLQMKLLEKIDSGQNALQYVETEAGRSFLKSFQAEQVEVAAPYRSILSGVRWGIMLIAFGIAFLALKSIASYPEQQQVHIFIGSLALALGIGCELAAGATFFLSRSFGLLKRDGE</sequence>
<keyword evidence="1" id="KW-1133">Transmembrane helix</keyword>
<feature type="transmembrane region" description="Helical" evidence="1">
    <location>
        <begin position="113"/>
        <end position="138"/>
    </location>
</feature>
<dbReference type="RefSeq" id="WP_188759572.1">
    <property type="nucleotide sequence ID" value="NZ_BMJB01000001.1"/>
</dbReference>
<proteinExistence type="predicted"/>
<organism evidence="2 3">
    <name type="scientific">Edaphobacter acidisoli</name>
    <dbReference type="NCBI Taxonomy" id="2040573"/>
    <lineage>
        <taxon>Bacteria</taxon>
        <taxon>Pseudomonadati</taxon>
        <taxon>Acidobacteriota</taxon>
        <taxon>Terriglobia</taxon>
        <taxon>Terriglobales</taxon>
        <taxon>Acidobacteriaceae</taxon>
        <taxon>Edaphobacter</taxon>
    </lineage>
</organism>
<dbReference type="EMBL" id="BMJB01000001">
    <property type="protein sequence ID" value="GGA72452.1"/>
    <property type="molecule type" value="Genomic_DNA"/>
</dbReference>
<reference evidence="2" key="1">
    <citation type="journal article" date="2014" name="Int. J. Syst. Evol. Microbiol.">
        <title>Complete genome sequence of Corynebacterium casei LMG S-19264T (=DSM 44701T), isolated from a smear-ripened cheese.</title>
        <authorList>
            <consortium name="US DOE Joint Genome Institute (JGI-PGF)"/>
            <person name="Walter F."/>
            <person name="Albersmeier A."/>
            <person name="Kalinowski J."/>
            <person name="Ruckert C."/>
        </authorList>
    </citation>
    <scope>NUCLEOTIDE SEQUENCE</scope>
    <source>
        <strain evidence="2">CGMCC 1.15447</strain>
    </source>
</reference>
<keyword evidence="3" id="KW-1185">Reference proteome</keyword>
<dbReference type="Proteomes" id="UP000648801">
    <property type="component" value="Unassembled WGS sequence"/>
</dbReference>
<keyword evidence="1" id="KW-0472">Membrane</keyword>
<evidence type="ECO:0000313" key="3">
    <source>
        <dbReference type="Proteomes" id="UP000648801"/>
    </source>
</evidence>
<gene>
    <name evidence="2" type="ORF">GCM10011507_25100</name>
</gene>
<feature type="transmembrane region" description="Helical" evidence="1">
    <location>
        <begin position="6"/>
        <end position="25"/>
    </location>
</feature>
<comment type="caution">
    <text evidence="2">The sequence shown here is derived from an EMBL/GenBank/DDBJ whole genome shotgun (WGS) entry which is preliminary data.</text>
</comment>
<accession>A0A916RVQ3</accession>
<dbReference type="AlphaFoldDB" id="A0A916RVQ3"/>
<feature type="transmembrane region" description="Helical" evidence="1">
    <location>
        <begin position="87"/>
        <end position="107"/>
    </location>
</feature>
<reference evidence="2" key="2">
    <citation type="submission" date="2020-09" db="EMBL/GenBank/DDBJ databases">
        <authorList>
            <person name="Sun Q."/>
            <person name="Zhou Y."/>
        </authorList>
    </citation>
    <scope>NUCLEOTIDE SEQUENCE</scope>
    <source>
        <strain evidence="2">CGMCC 1.15447</strain>
    </source>
</reference>
<evidence type="ECO:0000313" key="2">
    <source>
        <dbReference type="EMBL" id="GGA72452.1"/>
    </source>
</evidence>
<protein>
    <submittedName>
        <fullName evidence="2">Uncharacterized protein</fullName>
    </submittedName>
</protein>
<evidence type="ECO:0000256" key="1">
    <source>
        <dbReference type="SAM" id="Phobius"/>
    </source>
</evidence>
<keyword evidence="1" id="KW-0812">Transmembrane</keyword>